<feature type="domain" description="Activator of Hsp90 ATPase homologue 1/2-like C-terminal" evidence="2">
    <location>
        <begin position="25"/>
        <end position="162"/>
    </location>
</feature>
<protein>
    <submittedName>
        <fullName evidence="3">ATPase</fullName>
    </submittedName>
</protein>
<dbReference type="EMBL" id="VSDO01000004">
    <property type="protein sequence ID" value="TYA11686.1"/>
    <property type="molecule type" value="Genomic_DNA"/>
</dbReference>
<dbReference type="Proteomes" id="UP000325218">
    <property type="component" value="Unassembled WGS sequence"/>
</dbReference>
<comment type="caution">
    <text evidence="3">The sequence shown here is derived from an EMBL/GenBank/DDBJ whole genome shotgun (WGS) entry which is preliminary data.</text>
</comment>
<dbReference type="InterPro" id="IPR023393">
    <property type="entry name" value="START-like_dom_sf"/>
</dbReference>
<evidence type="ECO:0000256" key="1">
    <source>
        <dbReference type="ARBA" id="ARBA00006817"/>
    </source>
</evidence>
<evidence type="ECO:0000313" key="4">
    <source>
        <dbReference type="Proteomes" id="UP000325218"/>
    </source>
</evidence>
<sequence length="165" mass="19230">MRRRKTVVIKDKKRRRLIIERFLPVKRELVWLGWTRPEHIVHWWGPGNFAARVYEMDVRPGGVWRYSLSPVDGNGDTAYCLATYSEISEPIRLAYIDSFTDREWNVVKGSEMPTLVTFEEETGGTRLTITTQFSKAEELEKAEAMGMIEGYQETINRLEDHFSGK</sequence>
<dbReference type="SUPFAM" id="SSF55961">
    <property type="entry name" value="Bet v1-like"/>
    <property type="match status" value="1"/>
</dbReference>
<dbReference type="InterPro" id="IPR013538">
    <property type="entry name" value="ASHA1/2-like_C"/>
</dbReference>
<name>A0A5D0CP28_9BACL</name>
<dbReference type="Gene3D" id="3.30.530.20">
    <property type="match status" value="1"/>
</dbReference>
<accession>A0A5D0CP28</accession>
<reference evidence="3 4" key="1">
    <citation type="submission" date="2019-08" db="EMBL/GenBank/DDBJ databases">
        <title>Genome sequencing of Paenibacillus faecis DSM 23593(T).</title>
        <authorList>
            <person name="Kook J.-K."/>
            <person name="Park S.-N."/>
            <person name="Lim Y.K."/>
        </authorList>
    </citation>
    <scope>NUCLEOTIDE SEQUENCE [LARGE SCALE GENOMIC DNA]</scope>
    <source>
        <strain evidence="3 4">DSM 23593</strain>
    </source>
</reference>
<dbReference type="RefSeq" id="WP_148455774.1">
    <property type="nucleotide sequence ID" value="NZ_VSDO01000004.1"/>
</dbReference>
<keyword evidence="4" id="KW-1185">Reference proteome</keyword>
<dbReference type="OrthoDB" id="384974at2"/>
<dbReference type="Pfam" id="PF08327">
    <property type="entry name" value="AHSA1"/>
    <property type="match status" value="1"/>
</dbReference>
<dbReference type="AlphaFoldDB" id="A0A5D0CP28"/>
<comment type="similarity">
    <text evidence="1">Belongs to the AHA1 family.</text>
</comment>
<gene>
    <name evidence="3" type="ORF">FRY98_21455</name>
</gene>
<organism evidence="3 4">
    <name type="scientific">Paenibacillus faecis</name>
    <dbReference type="NCBI Taxonomy" id="862114"/>
    <lineage>
        <taxon>Bacteria</taxon>
        <taxon>Bacillati</taxon>
        <taxon>Bacillota</taxon>
        <taxon>Bacilli</taxon>
        <taxon>Bacillales</taxon>
        <taxon>Paenibacillaceae</taxon>
        <taxon>Paenibacillus</taxon>
    </lineage>
</organism>
<evidence type="ECO:0000259" key="2">
    <source>
        <dbReference type="Pfam" id="PF08327"/>
    </source>
</evidence>
<proteinExistence type="inferred from homology"/>
<evidence type="ECO:0000313" key="3">
    <source>
        <dbReference type="EMBL" id="TYA11686.1"/>
    </source>
</evidence>